<evidence type="ECO:0000256" key="2">
    <source>
        <dbReference type="SAM" id="Phobius"/>
    </source>
</evidence>
<feature type="transmembrane region" description="Helical" evidence="2">
    <location>
        <begin position="36"/>
        <end position="53"/>
    </location>
</feature>
<evidence type="ECO:0000256" key="1">
    <source>
        <dbReference type="SAM" id="MobiDB-lite"/>
    </source>
</evidence>
<keyword evidence="2" id="KW-1133">Transmembrane helix</keyword>
<dbReference type="EMBL" id="FZNQ01000006">
    <property type="protein sequence ID" value="SNR43575.1"/>
    <property type="molecule type" value="Genomic_DNA"/>
</dbReference>
<gene>
    <name evidence="3" type="ORF">SAMN06264855_106109</name>
</gene>
<protein>
    <submittedName>
        <fullName evidence="3">Uncharacterized protein</fullName>
    </submittedName>
</protein>
<dbReference type="OrthoDB" id="325470at2157"/>
<sequence>MGSDTSEGPAARDPSGPSTETPGVTLADRWMALDRGWQALCLGLAIVAVHLLWQAI</sequence>
<name>A0A238WAF2_HALVU</name>
<keyword evidence="2" id="KW-0812">Transmembrane</keyword>
<proteinExistence type="predicted"/>
<dbReference type="RefSeq" id="WP_179213615.1">
    <property type="nucleotide sequence ID" value="NZ_FZNQ01000006.1"/>
</dbReference>
<accession>A0A238WAF2</accession>
<evidence type="ECO:0000313" key="3">
    <source>
        <dbReference type="EMBL" id="SNR43575.1"/>
    </source>
</evidence>
<keyword evidence="4" id="KW-1185">Reference proteome</keyword>
<evidence type="ECO:0000313" key="4">
    <source>
        <dbReference type="Proteomes" id="UP000198397"/>
    </source>
</evidence>
<dbReference type="AlphaFoldDB" id="A0A238WAF2"/>
<reference evidence="3 4" key="1">
    <citation type="submission" date="2017-06" db="EMBL/GenBank/DDBJ databases">
        <authorList>
            <person name="Kim H.J."/>
            <person name="Triplett B.A."/>
        </authorList>
    </citation>
    <scope>NUCLEOTIDE SEQUENCE [LARGE SCALE GENOMIC DNA]</scope>
    <source>
        <strain evidence="3 4">DSM 8800</strain>
    </source>
</reference>
<dbReference type="Proteomes" id="UP000198397">
    <property type="component" value="Unassembled WGS sequence"/>
</dbReference>
<keyword evidence="2" id="KW-0472">Membrane</keyword>
<feature type="region of interest" description="Disordered" evidence="1">
    <location>
        <begin position="1"/>
        <end position="23"/>
    </location>
</feature>
<organism evidence="3 4">
    <name type="scientific">Halorubrum vacuolatum</name>
    <name type="common">Natronobacterium vacuolatum</name>
    <dbReference type="NCBI Taxonomy" id="63740"/>
    <lineage>
        <taxon>Archaea</taxon>
        <taxon>Methanobacteriati</taxon>
        <taxon>Methanobacteriota</taxon>
        <taxon>Stenosarchaea group</taxon>
        <taxon>Halobacteria</taxon>
        <taxon>Halobacteriales</taxon>
        <taxon>Haloferacaceae</taxon>
        <taxon>Halorubrum</taxon>
    </lineage>
</organism>